<dbReference type="InterPro" id="IPR051396">
    <property type="entry name" value="Bact_Antivir_Def_Nuclease"/>
</dbReference>
<dbReference type="Pfam" id="PF13304">
    <property type="entry name" value="AAA_21"/>
    <property type="match status" value="1"/>
</dbReference>
<dbReference type="Gene3D" id="3.40.50.300">
    <property type="entry name" value="P-loop containing nucleotide triphosphate hydrolases"/>
    <property type="match status" value="1"/>
</dbReference>
<evidence type="ECO:0000313" key="4">
    <source>
        <dbReference type="Proteomes" id="UP000319927"/>
    </source>
</evidence>
<feature type="domain" description="DUF3696" evidence="1">
    <location>
        <begin position="359"/>
        <end position="403"/>
    </location>
</feature>
<protein>
    <submittedName>
        <fullName evidence="3">Putative AbiEii toxin of type IV toxin-antitoxin system</fullName>
    </submittedName>
</protein>
<dbReference type="RefSeq" id="WP_154942595.1">
    <property type="nucleotide sequence ID" value="NZ_VIXA01000003.1"/>
</dbReference>
<dbReference type="GO" id="GO:0016887">
    <property type="term" value="F:ATP hydrolysis activity"/>
    <property type="evidence" value="ECO:0007669"/>
    <property type="project" value="InterPro"/>
</dbReference>
<name>A0A561VPQ6_9ACTN</name>
<keyword evidence="4" id="KW-1185">Reference proteome</keyword>
<evidence type="ECO:0000259" key="2">
    <source>
        <dbReference type="Pfam" id="PF13304"/>
    </source>
</evidence>
<organism evidence="3 4">
    <name type="scientific">Micromonospora palomenae</name>
    <dbReference type="NCBI Taxonomy" id="1461247"/>
    <lineage>
        <taxon>Bacteria</taxon>
        <taxon>Bacillati</taxon>
        <taxon>Actinomycetota</taxon>
        <taxon>Actinomycetes</taxon>
        <taxon>Micromonosporales</taxon>
        <taxon>Micromonosporaceae</taxon>
        <taxon>Micromonospora</taxon>
    </lineage>
</organism>
<dbReference type="PANTHER" id="PTHR43581">
    <property type="entry name" value="ATP/GTP PHOSPHATASE"/>
    <property type="match status" value="1"/>
</dbReference>
<dbReference type="InterPro" id="IPR014592">
    <property type="entry name" value="P-loop_UCP034888"/>
</dbReference>
<dbReference type="Pfam" id="PF12476">
    <property type="entry name" value="DUF3696"/>
    <property type="match status" value="1"/>
</dbReference>
<dbReference type="InterPro" id="IPR022532">
    <property type="entry name" value="DUF3696"/>
</dbReference>
<evidence type="ECO:0000313" key="3">
    <source>
        <dbReference type="EMBL" id="TWG13606.1"/>
    </source>
</evidence>
<dbReference type="EMBL" id="VIXA01000003">
    <property type="protein sequence ID" value="TWG13606.1"/>
    <property type="molecule type" value="Genomic_DNA"/>
</dbReference>
<proteinExistence type="predicted"/>
<gene>
    <name evidence="3" type="ORF">FHX75_13653</name>
</gene>
<sequence length="420" mass="46122">MPLRKIVLENYRCFRDRQEIELAPVTVVLGKNNSGKSVLTRAPLVIATGFDTDSTAPLDLDRLDPQPVDGFADLVFEQSPHGKFFLGFEVDGPVPFSMHATVQLVDEERTAFVSDLRVGLEDQEFVLSWQPTMTDGYESFSYQIQASGRTAVVRTVPFSGLRPSPTNGIPELRPLGERRSGLTLGPIRFLSAYRDRPERQHRLPLGVPRGIGVHGQGTLAILAHDQARNGGGLLARVNEQLAAIVPGWRIEEIEAGPLWSTVLTRGGSRVRVNLADAGTGLSQVLPILVQCAMDELRGADASPPLQIIEEPEMHLHPGAHAALADLYLSTARATGTRFLIETHSETLLLRLRRHIAEGCPPEMVAVYVVEQHDGVSEVRQVGIDRLGNLDDEWPEGYFSQDYHEVRALAAAQLRQGGYAS</sequence>
<feature type="domain" description="ATPase AAA-type core" evidence="2">
    <location>
        <begin position="25"/>
        <end position="348"/>
    </location>
</feature>
<dbReference type="AlphaFoldDB" id="A0A561VPQ6"/>
<comment type="caution">
    <text evidence="3">The sequence shown here is derived from an EMBL/GenBank/DDBJ whole genome shotgun (WGS) entry which is preliminary data.</text>
</comment>
<dbReference type="GO" id="GO:0005524">
    <property type="term" value="F:ATP binding"/>
    <property type="evidence" value="ECO:0007669"/>
    <property type="project" value="InterPro"/>
</dbReference>
<reference evidence="3 4" key="1">
    <citation type="submission" date="2019-06" db="EMBL/GenBank/DDBJ databases">
        <title>Sequencing the genomes of 1000 actinobacteria strains.</title>
        <authorList>
            <person name="Klenk H.-P."/>
        </authorList>
    </citation>
    <scope>NUCLEOTIDE SEQUENCE [LARGE SCALE GENOMIC DNA]</scope>
    <source>
        <strain evidence="3 4">DSM 102131</strain>
    </source>
</reference>
<dbReference type="InterPro" id="IPR027417">
    <property type="entry name" value="P-loop_NTPase"/>
</dbReference>
<dbReference type="PANTHER" id="PTHR43581:SF2">
    <property type="entry name" value="EXCINUCLEASE ATPASE SUBUNIT"/>
    <property type="match status" value="1"/>
</dbReference>
<dbReference type="SUPFAM" id="SSF52540">
    <property type="entry name" value="P-loop containing nucleoside triphosphate hydrolases"/>
    <property type="match status" value="1"/>
</dbReference>
<dbReference type="PIRSF" id="PIRSF034888">
    <property type="entry name" value="P-loop_UCP034888"/>
    <property type="match status" value="1"/>
</dbReference>
<dbReference type="OrthoDB" id="3237462at2"/>
<dbReference type="InterPro" id="IPR003959">
    <property type="entry name" value="ATPase_AAA_core"/>
</dbReference>
<accession>A0A561VPQ6</accession>
<evidence type="ECO:0000259" key="1">
    <source>
        <dbReference type="Pfam" id="PF12476"/>
    </source>
</evidence>
<dbReference type="Proteomes" id="UP000319927">
    <property type="component" value="Unassembled WGS sequence"/>
</dbReference>